<accession>C4G873</accession>
<comment type="caution">
    <text evidence="1">The sequence shown here is derived from an EMBL/GenBank/DDBJ whole genome shotgun (WGS) entry which is preliminary data.</text>
</comment>
<organism evidence="1 2">
    <name type="scientific">Shuttleworthella satelles DSM 14600</name>
    <dbReference type="NCBI Taxonomy" id="626523"/>
    <lineage>
        <taxon>Bacteria</taxon>
        <taxon>Bacillati</taxon>
        <taxon>Bacillota</taxon>
        <taxon>Clostridia</taxon>
        <taxon>Lachnospirales</taxon>
        <taxon>Lachnospiraceae</taxon>
        <taxon>Shuttleworthella</taxon>
    </lineage>
</organism>
<sequence length="81" mass="8720">MGRRILRDFFGWFGGVNSGDGLAGAKPEDGWGWPAGTAAEEGLHLGAGVLELTGRCLIISSKVRDSYAEFRKYAVFQVDKG</sequence>
<reference evidence="1" key="1">
    <citation type="submission" date="2009-04" db="EMBL/GenBank/DDBJ databases">
        <authorList>
            <person name="Weinstock G."/>
            <person name="Sodergren E."/>
            <person name="Clifton S."/>
            <person name="Fulton L."/>
            <person name="Fulton B."/>
            <person name="Courtney L."/>
            <person name="Fronick C."/>
            <person name="Harrison M."/>
            <person name="Strong C."/>
            <person name="Farmer C."/>
            <person name="Delahaunty K."/>
            <person name="Markovic C."/>
            <person name="Hall O."/>
            <person name="Minx P."/>
            <person name="Tomlinson C."/>
            <person name="Mitreva M."/>
            <person name="Nelson J."/>
            <person name="Hou S."/>
            <person name="Wollam A."/>
            <person name="Pepin K.H."/>
            <person name="Johnson M."/>
            <person name="Bhonagiri V."/>
            <person name="Nash W.E."/>
            <person name="Warren W."/>
            <person name="Chinwalla A."/>
            <person name="Mardis E.R."/>
            <person name="Wilson R.K."/>
        </authorList>
    </citation>
    <scope>NUCLEOTIDE SEQUENCE [LARGE SCALE GENOMIC DNA]</scope>
    <source>
        <strain evidence="1">DSM 14600</strain>
    </source>
</reference>
<keyword evidence="2" id="KW-1185">Reference proteome</keyword>
<dbReference type="STRING" id="626523.GCWU000342_00034"/>
<evidence type="ECO:0000313" key="1">
    <source>
        <dbReference type="EMBL" id="EEP28694.1"/>
    </source>
</evidence>
<dbReference type="AlphaFoldDB" id="C4G873"/>
<name>C4G873_9FIRM</name>
<protein>
    <submittedName>
        <fullName evidence="1">Uncharacterized protein</fullName>
    </submittedName>
</protein>
<evidence type="ECO:0000313" key="2">
    <source>
        <dbReference type="Proteomes" id="UP000003494"/>
    </source>
</evidence>
<gene>
    <name evidence="1" type="ORF">GCWU000342_00034</name>
</gene>
<dbReference type="HOGENOM" id="CLU_2571976_0_0_9"/>
<dbReference type="Proteomes" id="UP000003494">
    <property type="component" value="Unassembled WGS sequence"/>
</dbReference>
<dbReference type="EMBL" id="ACIP02000001">
    <property type="protein sequence ID" value="EEP28694.1"/>
    <property type="molecule type" value="Genomic_DNA"/>
</dbReference>
<proteinExistence type="predicted"/>